<proteinExistence type="predicted"/>
<accession>A0ABW1HTX9</accession>
<reference evidence="3" key="1">
    <citation type="journal article" date="2019" name="Int. J. Syst. Evol. Microbiol.">
        <title>The Global Catalogue of Microorganisms (GCM) 10K type strain sequencing project: providing services to taxonomists for standard genome sequencing and annotation.</title>
        <authorList>
            <consortium name="The Broad Institute Genomics Platform"/>
            <consortium name="The Broad Institute Genome Sequencing Center for Infectious Disease"/>
            <person name="Wu L."/>
            <person name="Ma J."/>
        </authorList>
    </citation>
    <scope>NUCLEOTIDE SEQUENCE [LARGE SCALE GENOMIC DNA]</scope>
    <source>
        <strain evidence="3">CGMCC 4.7173</strain>
    </source>
</reference>
<keyword evidence="3" id="KW-1185">Reference proteome</keyword>
<sequence length="74" mass="6742">MSGAPARPQGPGRAGTDPGPADGHGLTGVADAGAFLARLATPVSPCPSGGPGSVPARPGPCGGAGAPLPPGPPK</sequence>
<name>A0ABW1HTX9_9ACTN</name>
<comment type="caution">
    <text evidence="2">The sequence shown here is derived from an EMBL/GenBank/DDBJ whole genome shotgun (WGS) entry which is preliminary data.</text>
</comment>
<evidence type="ECO:0000313" key="3">
    <source>
        <dbReference type="Proteomes" id="UP001596207"/>
    </source>
</evidence>
<gene>
    <name evidence="2" type="ORF">ACFPZ4_21230</name>
</gene>
<evidence type="ECO:0000256" key="1">
    <source>
        <dbReference type="SAM" id="MobiDB-lite"/>
    </source>
</evidence>
<feature type="region of interest" description="Disordered" evidence="1">
    <location>
        <begin position="41"/>
        <end position="74"/>
    </location>
</feature>
<evidence type="ECO:0000313" key="2">
    <source>
        <dbReference type="EMBL" id="MFC5943989.1"/>
    </source>
</evidence>
<protein>
    <submittedName>
        <fullName evidence="2">Uncharacterized protein</fullName>
    </submittedName>
</protein>
<organism evidence="2 3">
    <name type="scientific">Micromonospora harpali</name>
    <dbReference type="NCBI Taxonomy" id="1490225"/>
    <lineage>
        <taxon>Bacteria</taxon>
        <taxon>Bacillati</taxon>
        <taxon>Actinomycetota</taxon>
        <taxon>Actinomycetes</taxon>
        <taxon>Micromonosporales</taxon>
        <taxon>Micromonosporaceae</taxon>
        <taxon>Micromonospora</taxon>
    </lineage>
</organism>
<dbReference type="Proteomes" id="UP001596207">
    <property type="component" value="Unassembled WGS sequence"/>
</dbReference>
<feature type="non-terminal residue" evidence="2">
    <location>
        <position position="74"/>
    </location>
</feature>
<feature type="region of interest" description="Disordered" evidence="1">
    <location>
        <begin position="1"/>
        <end position="29"/>
    </location>
</feature>
<dbReference type="EMBL" id="JBHSQQ010000148">
    <property type="protein sequence ID" value="MFC5943989.1"/>
    <property type="molecule type" value="Genomic_DNA"/>
</dbReference>